<feature type="signal peptide" evidence="1">
    <location>
        <begin position="1"/>
        <end position="17"/>
    </location>
</feature>
<keyword evidence="1" id="KW-0732">Signal</keyword>
<reference evidence="3" key="1">
    <citation type="submission" date="2018-08" db="EMBL/GenBank/DDBJ databases">
        <authorList>
            <person name="Chevrot R."/>
        </authorList>
    </citation>
    <scope>NUCLEOTIDE SEQUENCE [LARGE SCALE GENOMIC DNA]</scope>
</reference>
<dbReference type="InterPro" id="IPR008972">
    <property type="entry name" value="Cupredoxin"/>
</dbReference>
<feature type="chain" id="PRO_5038918058" evidence="1">
    <location>
        <begin position="18"/>
        <end position="125"/>
    </location>
</feature>
<protein>
    <submittedName>
        <fullName evidence="2">Cytochrome c oxidase subunit 2</fullName>
    </submittedName>
</protein>
<evidence type="ECO:0000313" key="2">
    <source>
        <dbReference type="EMBL" id="SYX85557.1"/>
    </source>
</evidence>
<dbReference type="AlphaFoldDB" id="A0A383REQ4"/>
<dbReference type="Gene3D" id="2.60.40.420">
    <property type="entry name" value="Cupredoxins - blue copper proteins"/>
    <property type="match status" value="1"/>
</dbReference>
<sequence>MLTRGSLRSLISCLLLAAVIVSGCGGQSGQKQDDDVKTDKELIIKATNFKFDQSEYRVKSGEPIRIVLDAVGNHGVSIKALNLSLDPTHPKQVITPEQPGTYDMSCTILCGPGHNEMTAKFIVEK</sequence>
<accession>A0A383REQ4</accession>
<proteinExistence type="predicted"/>
<dbReference type="Proteomes" id="UP000304148">
    <property type="component" value="Chromosome"/>
</dbReference>
<name>A0A383REQ4_PAEAL</name>
<organism evidence="2 3">
    <name type="scientific">Paenibacillus alvei</name>
    <name type="common">Bacillus alvei</name>
    <dbReference type="NCBI Taxonomy" id="44250"/>
    <lineage>
        <taxon>Bacteria</taxon>
        <taxon>Bacillati</taxon>
        <taxon>Bacillota</taxon>
        <taxon>Bacilli</taxon>
        <taxon>Bacillales</taxon>
        <taxon>Paenibacillaceae</taxon>
        <taxon>Paenibacillus</taxon>
    </lineage>
</organism>
<evidence type="ECO:0000256" key="1">
    <source>
        <dbReference type="SAM" id="SignalP"/>
    </source>
</evidence>
<dbReference type="PROSITE" id="PS51257">
    <property type="entry name" value="PROKAR_LIPOPROTEIN"/>
    <property type="match status" value="1"/>
</dbReference>
<dbReference type="SUPFAM" id="SSF49503">
    <property type="entry name" value="Cupredoxins"/>
    <property type="match status" value="1"/>
</dbReference>
<gene>
    <name evidence="2" type="ORF">PBLR_13979</name>
</gene>
<evidence type="ECO:0000313" key="3">
    <source>
        <dbReference type="Proteomes" id="UP000304148"/>
    </source>
</evidence>
<dbReference type="RefSeq" id="WP_138187352.1">
    <property type="nucleotide sequence ID" value="NZ_LS992241.1"/>
</dbReference>
<dbReference type="EMBL" id="LS992241">
    <property type="protein sequence ID" value="SYX85557.1"/>
    <property type="molecule type" value="Genomic_DNA"/>
</dbReference>